<evidence type="ECO:0000256" key="1">
    <source>
        <dbReference type="SAM" id="Phobius"/>
    </source>
</evidence>
<dbReference type="PROSITE" id="PS50112">
    <property type="entry name" value="PAS"/>
    <property type="match status" value="4"/>
</dbReference>
<name>A0ABW6KEX0_9BACI</name>
<dbReference type="Pfam" id="PF13426">
    <property type="entry name" value="PAS_9"/>
    <property type="match status" value="3"/>
</dbReference>
<feature type="domain" description="GGDEF" evidence="4">
    <location>
        <begin position="717"/>
        <end position="854"/>
    </location>
</feature>
<dbReference type="InterPro" id="IPR043128">
    <property type="entry name" value="Rev_trsase/Diguanyl_cyclase"/>
</dbReference>
<evidence type="ECO:0000259" key="2">
    <source>
        <dbReference type="PROSITE" id="PS50112"/>
    </source>
</evidence>
<dbReference type="PROSITE" id="PS50113">
    <property type="entry name" value="PAC"/>
    <property type="match status" value="2"/>
</dbReference>
<feature type="transmembrane region" description="Helical" evidence="1">
    <location>
        <begin position="12"/>
        <end position="30"/>
    </location>
</feature>
<organism evidence="5 6">
    <name type="scientific">Cytobacillus spartinae</name>
    <dbReference type="NCBI Taxonomy" id="3299023"/>
    <lineage>
        <taxon>Bacteria</taxon>
        <taxon>Bacillati</taxon>
        <taxon>Bacillota</taxon>
        <taxon>Bacilli</taxon>
        <taxon>Bacillales</taxon>
        <taxon>Bacillaceae</taxon>
        <taxon>Cytobacillus</taxon>
    </lineage>
</organism>
<feature type="transmembrane region" description="Helical" evidence="1">
    <location>
        <begin position="85"/>
        <end position="101"/>
    </location>
</feature>
<dbReference type="InterPro" id="IPR035965">
    <property type="entry name" value="PAS-like_dom_sf"/>
</dbReference>
<dbReference type="Pfam" id="PF08447">
    <property type="entry name" value="PAS_3"/>
    <property type="match status" value="1"/>
</dbReference>
<dbReference type="SMART" id="SM00086">
    <property type="entry name" value="PAC"/>
    <property type="match status" value="4"/>
</dbReference>
<feature type="transmembrane region" description="Helical" evidence="1">
    <location>
        <begin position="138"/>
        <end position="158"/>
    </location>
</feature>
<dbReference type="SUPFAM" id="SSF55073">
    <property type="entry name" value="Nucleotide cyclase"/>
    <property type="match status" value="1"/>
</dbReference>
<dbReference type="PANTHER" id="PTHR44757">
    <property type="entry name" value="DIGUANYLATE CYCLASE DGCP"/>
    <property type="match status" value="1"/>
</dbReference>
<dbReference type="Pfam" id="PF00990">
    <property type="entry name" value="GGDEF"/>
    <property type="match status" value="1"/>
</dbReference>
<dbReference type="SUPFAM" id="SSF55785">
    <property type="entry name" value="PYP-like sensor domain (PAS domain)"/>
    <property type="match status" value="4"/>
</dbReference>
<dbReference type="Gene3D" id="3.30.70.270">
    <property type="match status" value="1"/>
</dbReference>
<dbReference type="InterPro" id="IPR001610">
    <property type="entry name" value="PAC"/>
</dbReference>
<feature type="transmembrane region" description="Helical" evidence="1">
    <location>
        <begin position="107"/>
        <end position="126"/>
    </location>
</feature>
<proteinExistence type="predicted"/>
<dbReference type="InterPro" id="IPR013655">
    <property type="entry name" value="PAS_fold_3"/>
</dbReference>
<dbReference type="PROSITE" id="PS50887">
    <property type="entry name" value="GGDEF"/>
    <property type="match status" value="1"/>
</dbReference>
<feature type="domain" description="PAS" evidence="2">
    <location>
        <begin position="303"/>
        <end position="360"/>
    </location>
</feature>
<dbReference type="Proteomes" id="UP001601059">
    <property type="component" value="Unassembled WGS sequence"/>
</dbReference>
<dbReference type="SMART" id="SM00267">
    <property type="entry name" value="GGDEF"/>
    <property type="match status" value="1"/>
</dbReference>
<reference evidence="5 6" key="1">
    <citation type="submission" date="2024-08" db="EMBL/GenBank/DDBJ databases">
        <title>Two novel Cytobacillus novel species.</title>
        <authorList>
            <person name="Liu G."/>
        </authorList>
    </citation>
    <scope>NUCLEOTIDE SEQUENCE [LARGE SCALE GENOMIC DNA]</scope>
    <source>
        <strain evidence="5 6">FJAT-54145</strain>
    </source>
</reference>
<dbReference type="InterPro" id="IPR052155">
    <property type="entry name" value="Biofilm_reg_signaling"/>
</dbReference>
<feature type="domain" description="PAS" evidence="2">
    <location>
        <begin position="553"/>
        <end position="623"/>
    </location>
</feature>
<dbReference type="PANTHER" id="PTHR44757:SF2">
    <property type="entry name" value="BIOFILM ARCHITECTURE MAINTENANCE PROTEIN MBAA"/>
    <property type="match status" value="1"/>
</dbReference>
<keyword evidence="1" id="KW-0472">Membrane</keyword>
<evidence type="ECO:0000313" key="5">
    <source>
        <dbReference type="EMBL" id="MFE8701445.1"/>
    </source>
</evidence>
<feature type="domain" description="PAS" evidence="2">
    <location>
        <begin position="183"/>
        <end position="253"/>
    </location>
</feature>
<feature type="domain" description="PAC" evidence="3">
    <location>
        <begin position="628"/>
        <end position="678"/>
    </location>
</feature>
<dbReference type="NCBIfam" id="TIGR00254">
    <property type="entry name" value="GGDEF"/>
    <property type="match status" value="1"/>
</dbReference>
<dbReference type="InterPro" id="IPR000160">
    <property type="entry name" value="GGDEF_dom"/>
</dbReference>
<comment type="caution">
    <text evidence="5">The sequence shown here is derived from an EMBL/GenBank/DDBJ whole genome shotgun (WGS) entry which is preliminary data.</text>
</comment>
<dbReference type="RefSeq" id="WP_389361409.1">
    <property type="nucleotide sequence ID" value="NZ_JBIACK010000005.1"/>
</dbReference>
<keyword evidence="6" id="KW-1185">Reference proteome</keyword>
<evidence type="ECO:0000313" key="6">
    <source>
        <dbReference type="Proteomes" id="UP001601059"/>
    </source>
</evidence>
<dbReference type="CDD" id="cd00130">
    <property type="entry name" value="PAS"/>
    <property type="match status" value="4"/>
</dbReference>
<keyword evidence="1" id="KW-1133">Transmembrane helix</keyword>
<protein>
    <submittedName>
        <fullName evidence="5">PAS domain S-box protein</fullName>
    </submittedName>
</protein>
<keyword evidence="1" id="KW-0812">Transmembrane</keyword>
<dbReference type="InterPro" id="IPR000014">
    <property type="entry name" value="PAS"/>
</dbReference>
<dbReference type="Gene3D" id="3.30.450.20">
    <property type="entry name" value="PAS domain"/>
    <property type="match status" value="4"/>
</dbReference>
<evidence type="ECO:0000259" key="4">
    <source>
        <dbReference type="PROSITE" id="PS50887"/>
    </source>
</evidence>
<evidence type="ECO:0000259" key="3">
    <source>
        <dbReference type="PROSITE" id="PS50113"/>
    </source>
</evidence>
<sequence length="859" mass="98802">MNTEVQKQNYLVIILLWIFVGITVMNNFMFSEIEVTKEIIVVSIPPLLILSFLVYYKLFLKWIKYMTTFTILTVLFTLNLHVIDYVNLLFLLLPGIISMVYRDWKNILFAIIGGLSLFYYFTSINGKMYFTDWESTDFFFFGGFYLFFSIITISEARLTENIRKQLSKKLYDSKELQDRLSESESKYRLMVKQSTEGIYAFNPDTKKVIEASQQFCRMLGYSEEEMVNLPLNEFILHDLTSVEENISIVLNNNKHFLGERRYKCKDGKVLEVEVRATLIQSENNRYVLANIRDITEINRKSKDLMLAKNVLDHSLDGVLVTDIKGEIVHVNPAFEKITGYSFEEIKGENPRILKSDHHDDNFYIELWSEVHKNGFWEGELYNRKKNGEVFIQRTQIISIGQDNQEPVLFASIFRDITDEVEMKRMLEDSEQRYKSLFENNQGASFMIDLNGHFISVNKTAEDISGYKKADLIGTSFLTLIHKRDLEKVMKGFEKVNSGEPDNINVRLIHQKGEIVHLNIITAPIKRNGTVVGSIGIALDVTKQKIAEHQLSQSEKRYKSLIKLYPEVVFVHSRHRIEFVNDRAVALIGANTKEEIMGKSFYHFLHEEDKPKAAYYMTLAFQNDRTNSSTVELRFVKKDGRIVHTEVGVALIDYDGEPAILGIIRDITEQKNAEAKLMRANQMLEELSKLDGLTGIPNRRFYDETLEKEWKRAARDGKPLSLIMLDIDKFKVYNDTYGHKQGDECLKMVAAALKTSTYRAGDFVARYGGEEFSIILPQTDEDGAYFIAETIRAKIETLEIPNINSTVKPIVTISVGLATVIPNDHQEPKQLIELADAALYDAKNSGRNQVKRSQQGTVVS</sequence>
<gene>
    <name evidence="5" type="ORF">ACFYKX_12645</name>
</gene>
<dbReference type="NCBIfam" id="TIGR00229">
    <property type="entry name" value="sensory_box"/>
    <property type="match status" value="4"/>
</dbReference>
<dbReference type="CDD" id="cd01949">
    <property type="entry name" value="GGDEF"/>
    <property type="match status" value="1"/>
</dbReference>
<feature type="transmembrane region" description="Helical" evidence="1">
    <location>
        <begin position="39"/>
        <end position="56"/>
    </location>
</feature>
<accession>A0ABW6KEX0</accession>
<dbReference type="SMART" id="SM00091">
    <property type="entry name" value="PAS"/>
    <property type="match status" value="4"/>
</dbReference>
<dbReference type="InterPro" id="IPR000700">
    <property type="entry name" value="PAS-assoc_C"/>
</dbReference>
<dbReference type="InterPro" id="IPR029787">
    <property type="entry name" value="Nucleotide_cyclase"/>
</dbReference>
<feature type="domain" description="PAS" evidence="2">
    <location>
        <begin position="429"/>
        <end position="499"/>
    </location>
</feature>
<dbReference type="EMBL" id="JBIACK010000005">
    <property type="protein sequence ID" value="MFE8701445.1"/>
    <property type="molecule type" value="Genomic_DNA"/>
</dbReference>
<feature type="domain" description="PAC" evidence="3">
    <location>
        <begin position="501"/>
        <end position="552"/>
    </location>
</feature>